<dbReference type="InterPro" id="IPR020314">
    <property type="entry name" value="Uncharacterised_YpzA"/>
</dbReference>
<protein>
    <submittedName>
        <fullName evidence="1">DUF2564 family protein</fullName>
    </submittedName>
</protein>
<name>A0A8J8GGC5_9BACI</name>
<comment type="caution">
    <text evidence="1">The sequence shown here is derived from an EMBL/GenBank/DDBJ whole genome shotgun (WGS) entry which is preliminary data.</text>
</comment>
<reference evidence="1" key="1">
    <citation type="submission" date="2020-06" db="EMBL/GenBank/DDBJ databases">
        <title>A novel thermopfilic bacterium from Erzurum, Turkey.</title>
        <authorList>
            <person name="Adiguzel A."/>
            <person name="Ay H."/>
            <person name="Baltaci M.O."/>
        </authorList>
    </citation>
    <scope>NUCLEOTIDE SEQUENCE</scope>
    <source>
        <strain evidence="1">P2</strain>
    </source>
</reference>
<dbReference type="Proteomes" id="UP000625804">
    <property type="component" value="Unassembled WGS sequence"/>
</dbReference>
<organism evidence="1 2">
    <name type="scientific">Calidifontibacillus erzurumensis</name>
    <dbReference type="NCBI Taxonomy" id="2741433"/>
    <lineage>
        <taxon>Bacteria</taxon>
        <taxon>Bacillati</taxon>
        <taxon>Bacillota</taxon>
        <taxon>Bacilli</taxon>
        <taxon>Bacillales</taxon>
        <taxon>Bacillaceae</taxon>
        <taxon>Calidifontibacillus/Schinkia group</taxon>
        <taxon>Calidifontibacillus</taxon>
    </lineage>
</organism>
<dbReference type="Pfam" id="PF10819">
    <property type="entry name" value="DUF2564"/>
    <property type="match status" value="1"/>
</dbReference>
<keyword evidence="2" id="KW-1185">Reference proteome</keyword>
<dbReference type="AlphaFoldDB" id="A0A8J8GGC5"/>
<gene>
    <name evidence="1" type="ORF">HR057_12785</name>
</gene>
<dbReference type="EMBL" id="JABTTE010000019">
    <property type="protein sequence ID" value="NSL52631.1"/>
    <property type="molecule type" value="Genomic_DNA"/>
</dbReference>
<accession>A0A8J8GGC5</accession>
<sequence length="82" mass="9008">MGEPFNDLKQVELSVQAAQKMVGQATMSMEPGQLQAATDAVNDAKSQLQKALQNATGVDDEFLNKQQTLLNNCEEQLKEAKR</sequence>
<proteinExistence type="predicted"/>
<dbReference type="RefSeq" id="WP_173731838.1">
    <property type="nucleotide sequence ID" value="NZ_JABTTE010000019.1"/>
</dbReference>
<evidence type="ECO:0000313" key="1">
    <source>
        <dbReference type="EMBL" id="NSL52631.1"/>
    </source>
</evidence>
<evidence type="ECO:0000313" key="2">
    <source>
        <dbReference type="Proteomes" id="UP000625804"/>
    </source>
</evidence>